<evidence type="ECO:0000313" key="2">
    <source>
        <dbReference type="EMBL" id="CAB4762845.1"/>
    </source>
</evidence>
<name>A0A6J6UUM4_9ZZZZ</name>
<reference evidence="2" key="1">
    <citation type="submission" date="2020-05" db="EMBL/GenBank/DDBJ databases">
        <authorList>
            <person name="Chiriac C."/>
            <person name="Salcher M."/>
            <person name="Ghai R."/>
            <person name="Kavagutti S V."/>
        </authorList>
    </citation>
    <scope>NUCLEOTIDE SEQUENCE</scope>
</reference>
<feature type="compositionally biased region" description="Basic and acidic residues" evidence="1">
    <location>
        <begin position="153"/>
        <end position="166"/>
    </location>
</feature>
<dbReference type="EMBL" id="CAEZZM010000057">
    <property type="protein sequence ID" value="CAB4762845.1"/>
    <property type="molecule type" value="Genomic_DNA"/>
</dbReference>
<evidence type="ECO:0000256" key="1">
    <source>
        <dbReference type="SAM" id="MobiDB-lite"/>
    </source>
</evidence>
<gene>
    <name evidence="2" type="ORF">UFOPK2872_00611</name>
</gene>
<dbReference type="AlphaFoldDB" id="A0A6J6UUM4"/>
<accession>A0A6J6UUM4</accession>
<organism evidence="2">
    <name type="scientific">freshwater metagenome</name>
    <dbReference type="NCBI Taxonomy" id="449393"/>
    <lineage>
        <taxon>unclassified sequences</taxon>
        <taxon>metagenomes</taxon>
        <taxon>ecological metagenomes</taxon>
    </lineage>
</organism>
<sequence length="177" mass="17754">MRKRTTPIIAGAVIAGAVAVVAFGVGGNAGAKPVLAATSVQSSSTGAQPQHGGPGKNVDAVASVLGLTASELRTQIDAGKTLAQVATAQGVDVQKVIDAIVSEMKAHLAAEVASGEHTQAEVDAKLADLDARVTEMVNKVRPAHPANGRGGRHGHEGGRGEMRGPRMDGTTAPSTNS</sequence>
<feature type="region of interest" description="Disordered" evidence="1">
    <location>
        <begin position="142"/>
        <end position="177"/>
    </location>
</feature>
<proteinExistence type="predicted"/>
<protein>
    <submittedName>
        <fullName evidence="2">Unannotated protein</fullName>
    </submittedName>
</protein>